<protein>
    <submittedName>
        <fullName evidence="1">Uncharacterized protein</fullName>
    </submittedName>
</protein>
<sequence length="79" mass="9300">MQYYVSDSLARHYKNAQNYYQILEDLSCSLFLIEFDCSADMLVSPISKYGPKDRDKGERVSYLANELEQHLKRHFSKDS</sequence>
<dbReference type="EMBL" id="LNYV01000013">
    <property type="protein sequence ID" value="KTD58751.1"/>
    <property type="molecule type" value="Genomic_DNA"/>
</dbReference>
<evidence type="ECO:0000313" key="1">
    <source>
        <dbReference type="EMBL" id="KTD58751.1"/>
    </source>
</evidence>
<accession>A0A0W0YPV5</accession>
<proteinExistence type="predicted"/>
<gene>
    <name evidence="1" type="ORF">Lsai_1358</name>
</gene>
<evidence type="ECO:0000313" key="2">
    <source>
        <dbReference type="Proteomes" id="UP000054621"/>
    </source>
</evidence>
<dbReference type="AlphaFoldDB" id="A0A0W0YPV5"/>
<organism evidence="1 2">
    <name type="scientific">Legionella sainthelensi</name>
    <dbReference type="NCBI Taxonomy" id="28087"/>
    <lineage>
        <taxon>Bacteria</taxon>
        <taxon>Pseudomonadati</taxon>
        <taxon>Pseudomonadota</taxon>
        <taxon>Gammaproteobacteria</taxon>
        <taxon>Legionellales</taxon>
        <taxon>Legionellaceae</taxon>
        <taxon>Legionella</taxon>
    </lineage>
</organism>
<comment type="caution">
    <text evidence="1">The sequence shown here is derived from an EMBL/GenBank/DDBJ whole genome shotgun (WGS) entry which is preliminary data.</text>
</comment>
<dbReference type="Proteomes" id="UP000054621">
    <property type="component" value="Unassembled WGS sequence"/>
</dbReference>
<dbReference type="PATRIC" id="fig|28087.4.peg.1458"/>
<reference evidence="1 2" key="1">
    <citation type="submission" date="2015-11" db="EMBL/GenBank/DDBJ databases">
        <title>Genomic analysis of 38 Legionella species identifies large and diverse effector repertoires.</title>
        <authorList>
            <person name="Burstein D."/>
            <person name="Amaro F."/>
            <person name="Zusman T."/>
            <person name="Lifshitz Z."/>
            <person name="Cohen O."/>
            <person name="Gilbert J.A."/>
            <person name="Pupko T."/>
            <person name="Shuman H.A."/>
            <person name="Segal G."/>
        </authorList>
    </citation>
    <scope>NUCLEOTIDE SEQUENCE [LARGE SCALE GENOMIC DNA]</scope>
    <source>
        <strain evidence="1 2">Mt.St.Helens-4</strain>
    </source>
</reference>
<name>A0A0W0YPV5_9GAMM</name>